<reference evidence="2" key="1">
    <citation type="submission" date="2022-11" db="UniProtKB">
        <authorList>
            <consortium name="WormBaseParasite"/>
        </authorList>
    </citation>
    <scope>IDENTIFICATION</scope>
</reference>
<keyword evidence="1" id="KW-1185">Reference proteome</keyword>
<organism evidence="1 2">
    <name type="scientific">Plectus sambesii</name>
    <dbReference type="NCBI Taxonomy" id="2011161"/>
    <lineage>
        <taxon>Eukaryota</taxon>
        <taxon>Metazoa</taxon>
        <taxon>Ecdysozoa</taxon>
        <taxon>Nematoda</taxon>
        <taxon>Chromadorea</taxon>
        <taxon>Plectida</taxon>
        <taxon>Plectina</taxon>
        <taxon>Plectoidea</taxon>
        <taxon>Plectidae</taxon>
        <taxon>Plectus</taxon>
    </lineage>
</organism>
<evidence type="ECO:0000313" key="2">
    <source>
        <dbReference type="WBParaSite" id="PSAMB.scaffold3613size17593.g22054.t1"/>
    </source>
</evidence>
<name>A0A914WB81_9BILA</name>
<sequence length="123" mass="14000">MTVSLSDYRRHLAGRRLEATQPVISILALAVVFTHDRRRRTERTFTAPAGIPPVDPPYLLSMHLCIHCHALLFDTPLIERATNAIFPPLCQRRLPQQISSLNQFLMPRCKNKGSEFAHNDDKA</sequence>
<evidence type="ECO:0000313" key="1">
    <source>
        <dbReference type="Proteomes" id="UP000887566"/>
    </source>
</evidence>
<dbReference type="WBParaSite" id="PSAMB.scaffold3613size17593.g22054.t1">
    <property type="protein sequence ID" value="PSAMB.scaffold3613size17593.g22054.t1"/>
    <property type="gene ID" value="PSAMB.scaffold3613size17593.g22054"/>
</dbReference>
<protein>
    <submittedName>
        <fullName evidence="2">Uncharacterized protein</fullName>
    </submittedName>
</protein>
<proteinExistence type="predicted"/>
<accession>A0A914WB81</accession>
<dbReference type="AlphaFoldDB" id="A0A914WB81"/>
<dbReference type="Proteomes" id="UP000887566">
    <property type="component" value="Unplaced"/>
</dbReference>